<feature type="compositionally biased region" description="Polar residues" evidence="3">
    <location>
        <begin position="1"/>
        <end position="14"/>
    </location>
</feature>
<evidence type="ECO:0000256" key="2">
    <source>
        <dbReference type="ARBA" id="ARBA00022840"/>
    </source>
</evidence>
<evidence type="ECO:0000259" key="4">
    <source>
        <dbReference type="PROSITE" id="PS50125"/>
    </source>
</evidence>
<keyword evidence="1" id="KW-0547">Nucleotide-binding</keyword>
<gene>
    <name evidence="5" type="ORF">DBRI1063_LOCUS6419</name>
</gene>
<dbReference type="PANTHER" id="PTHR16305">
    <property type="entry name" value="TESTICULAR SOLUBLE ADENYLYL CYCLASE"/>
    <property type="match status" value="1"/>
</dbReference>
<dbReference type="InterPro" id="IPR027417">
    <property type="entry name" value="P-loop_NTPase"/>
</dbReference>
<name>A0A7S1YW42_9STRA</name>
<dbReference type="InterPro" id="IPR029787">
    <property type="entry name" value="Nucleotide_cyclase"/>
</dbReference>
<dbReference type="PROSITE" id="PS50125">
    <property type="entry name" value="GUANYLATE_CYCLASE_2"/>
    <property type="match status" value="2"/>
</dbReference>
<dbReference type="GO" id="GO:0009190">
    <property type="term" value="P:cyclic nucleotide biosynthetic process"/>
    <property type="evidence" value="ECO:0007669"/>
    <property type="project" value="InterPro"/>
</dbReference>
<feature type="compositionally biased region" description="Basic and acidic residues" evidence="3">
    <location>
        <begin position="250"/>
        <end position="259"/>
    </location>
</feature>
<dbReference type="GO" id="GO:0005737">
    <property type="term" value="C:cytoplasm"/>
    <property type="evidence" value="ECO:0007669"/>
    <property type="project" value="TreeGrafter"/>
</dbReference>
<evidence type="ECO:0000313" key="5">
    <source>
        <dbReference type="EMBL" id="CAD9321287.1"/>
    </source>
</evidence>
<feature type="region of interest" description="Disordered" evidence="3">
    <location>
        <begin position="82"/>
        <end position="115"/>
    </location>
</feature>
<feature type="domain" description="Guanylate cyclase" evidence="4">
    <location>
        <begin position="452"/>
        <end position="592"/>
    </location>
</feature>
<keyword evidence="2" id="KW-0067">ATP-binding</keyword>
<protein>
    <recommendedName>
        <fullName evidence="4">Guanylate cyclase domain-containing protein</fullName>
    </recommendedName>
</protein>
<accession>A0A7S1YW42</accession>
<evidence type="ECO:0000256" key="3">
    <source>
        <dbReference type="SAM" id="MobiDB-lite"/>
    </source>
</evidence>
<dbReference type="Gene3D" id="3.30.70.1230">
    <property type="entry name" value="Nucleotide cyclase"/>
    <property type="match status" value="2"/>
</dbReference>
<feature type="region of interest" description="Disordered" evidence="3">
    <location>
        <begin position="1"/>
        <end position="43"/>
    </location>
</feature>
<proteinExistence type="predicted"/>
<feature type="domain" description="Guanylate cyclase" evidence="4">
    <location>
        <begin position="187"/>
        <end position="351"/>
    </location>
</feature>
<dbReference type="GO" id="GO:0035556">
    <property type="term" value="P:intracellular signal transduction"/>
    <property type="evidence" value="ECO:0007669"/>
    <property type="project" value="InterPro"/>
</dbReference>
<reference evidence="5" key="1">
    <citation type="submission" date="2021-01" db="EMBL/GenBank/DDBJ databases">
        <authorList>
            <person name="Corre E."/>
            <person name="Pelletier E."/>
            <person name="Niang G."/>
            <person name="Scheremetjew M."/>
            <person name="Finn R."/>
            <person name="Kale V."/>
            <person name="Holt S."/>
            <person name="Cochrane G."/>
            <person name="Meng A."/>
            <person name="Brown T."/>
            <person name="Cohen L."/>
        </authorList>
    </citation>
    <scope>NUCLEOTIDE SEQUENCE</scope>
    <source>
        <strain evidence="5">Pop2</strain>
    </source>
</reference>
<dbReference type="PANTHER" id="PTHR16305:SF28">
    <property type="entry name" value="GUANYLATE CYCLASE DOMAIN-CONTAINING PROTEIN"/>
    <property type="match status" value="1"/>
</dbReference>
<dbReference type="SUPFAM" id="SSF52540">
    <property type="entry name" value="P-loop containing nucleoside triphosphate hydrolases"/>
    <property type="match status" value="1"/>
</dbReference>
<organism evidence="5">
    <name type="scientific">Ditylum brightwellii</name>
    <dbReference type="NCBI Taxonomy" id="49249"/>
    <lineage>
        <taxon>Eukaryota</taxon>
        <taxon>Sar</taxon>
        <taxon>Stramenopiles</taxon>
        <taxon>Ochrophyta</taxon>
        <taxon>Bacillariophyta</taxon>
        <taxon>Mediophyceae</taxon>
        <taxon>Lithodesmiophycidae</taxon>
        <taxon>Lithodesmiales</taxon>
        <taxon>Lithodesmiaceae</taxon>
        <taxon>Ditylum</taxon>
    </lineage>
</organism>
<dbReference type="GO" id="GO:0004016">
    <property type="term" value="F:adenylate cyclase activity"/>
    <property type="evidence" value="ECO:0007669"/>
    <property type="project" value="TreeGrafter"/>
</dbReference>
<sequence>MMNHATEVTSTQLAPSAKSHEAENCNKKMLPGDSDSSQPHCSELRSSIERLGCHIPSHVALDLERNASCVSVLESGRISLSMSTDKGVTASNGDVESQPSQSGPSEINWEDGQQNQQIRQYGSSKSKGYKLKHSQSEISLDSLENSIDDIADDLSLSSLTTVKNYVAGRFSMPTLPITEAYQYIDGAFLLVDVSGFTRLSTLLDVETLSNAISDYFESLLRQVEIFGGDVLKFAGDAFFVQWRVKKVPDPKKQEPESTAKTKKRKRPERCQREAQSDTFEHAVLAAALCGESIVRLFSEHKVQGISSDVALLDVHCGIGSGEVATLHVGNDDTRREWLFLGDPVDQLSLAEGMAKTGEVVASREAIALLSKSCYLSDDIRLENGPHVIARRGMRFFEPMNPWREGNEELNSYKLSNGIPVEHLKSLKHLMSLYVHPVARRMESQAKIYGRESVVDAEIRSVYTMFIKLDISCIITGNTFKDKRLFLLLNDIMAMVLAVLDQYRGHLRQFIVDDKGVVLIATFGLRGASFPNMVPEKGLPAAITIYETLQMDFGIDCAIGATYGKVFCGAVGGLRRHEYVVLGPPVNLAARLMCSDNNPGILVDDAVRQAASERFDFLSYPPIKAKGYSDLVPIFEPQSIIERNWNKIEHFVGREKELRRMIQIGKQMVFTEKKKKAHMVLIEAHSGYGKSSLAMQSIEKTRRMGGSRKKKVNILKNICKEGEKLVPYSIFRQIVLDILSNYGMESVTSENSYETDSESISSHESYQHDAYYNDRLVALCKELNYPEDFADALGERMLGLHPTNIYFGGNQRKKITPNDVLEFVVDAFLLHTARYDFVLLALDDVQWMDSLSWKVVQRLVDRGKGLMILCLCRPFAMEDASIDPGFLRQIQEEKAENGKKNPDLSVIELQPFTESDVLMILSATLGCDPGCIKEEVCKHLFKNSGGIPYYVRELIQVMNQDNLLERGNDGLIGWRSSQSEYNQITLHTDMNELLLHRLDRFQFDGRTLLQLGAIIGFEFSFSELLEIQYLSMNISFTQVKQVQGQLSRAVKENILIETCHGGIHKIQLSDTSSHPEHSKPTDNVDIPEKMYSFRHAMWRNCLLGTMLEERKRDLHHSVALLLESKNIACEVDLRHAMRTFHHWKASGNVAKACFLAKNISKHLDDSLFIHQSIGVCLEAIEMWKFKTCGDTDQELVAGISRDLLNSISPDELDCLARLHISAAKNHNPSMPKFLNSFDIYQDCDLILKESTVSASLKDRSIYFILYSGMFNFIQSGLIAEDKEVDKEGVAVRFVEQACIHGDPIHITRAIAMESLTMSLLGKFDEAIVAQKRLERIYSAEKLSEGICREYASDRAAQNYGYSVLWYEIMGKHDESQSQINFILSRLLPLMPEKNVHNSLLLLYPVLLVLVDNGMAQKARSLFHSHVYDCFYKFYGNESSTFFLFIYEALKFLFLVASYDQGDFPNDEFNKIEDWVLSDNVGSFPKIVVLNMCAMGRSPHCIIAEICIRLASKQVDHEKRKLLINKGMDQAQKSVAYMKGKSGVDYALRQCYRITNMCQLVSWQA</sequence>
<feature type="region of interest" description="Disordered" evidence="3">
    <location>
        <begin position="250"/>
        <end position="272"/>
    </location>
</feature>
<dbReference type="GO" id="GO:0005524">
    <property type="term" value="F:ATP binding"/>
    <property type="evidence" value="ECO:0007669"/>
    <property type="project" value="UniProtKB-KW"/>
</dbReference>
<dbReference type="SUPFAM" id="SSF55073">
    <property type="entry name" value="Nucleotide cyclase"/>
    <property type="match status" value="2"/>
</dbReference>
<dbReference type="InterPro" id="IPR001054">
    <property type="entry name" value="A/G_cyclase"/>
</dbReference>
<dbReference type="CDD" id="cd07302">
    <property type="entry name" value="CHD"/>
    <property type="match status" value="2"/>
</dbReference>
<dbReference type="EMBL" id="HBGN01010001">
    <property type="protein sequence ID" value="CAD9321287.1"/>
    <property type="molecule type" value="Transcribed_RNA"/>
</dbReference>
<evidence type="ECO:0000256" key="1">
    <source>
        <dbReference type="ARBA" id="ARBA00022741"/>
    </source>
</evidence>